<comment type="cofactor">
    <cofactor evidence="9">
        <name>Mg(2+)</name>
        <dbReference type="ChEBI" id="CHEBI:18420"/>
    </cofactor>
    <text evidence="9">Binds a second Mg(2+) ion via substrate during catalysis.</text>
</comment>
<dbReference type="GO" id="GO:0004634">
    <property type="term" value="F:phosphopyruvate hydratase activity"/>
    <property type="evidence" value="ECO:0007669"/>
    <property type="project" value="UniProtKB-UniRule"/>
</dbReference>
<dbReference type="GO" id="GO:0000287">
    <property type="term" value="F:magnesium ion binding"/>
    <property type="evidence" value="ECO:0007669"/>
    <property type="project" value="UniProtKB-UniRule"/>
</dbReference>
<evidence type="ECO:0000256" key="12">
    <source>
        <dbReference type="PIRSR" id="PIRSR001400-3"/>
    </source>
</evidence>
<keyword evidence="8 9" id="KW-0456">Lyase</keyword>
<dbReference type="InterPro" id="IPR020810">
    <property type="entry name" value="Enolase_C"/>
</dbReference>
<comment type="function">
    <text evidence="9">Catalyzes the reversible conversion of 2-phosphoglycerate (2-PG) into phosphoenolpyruvate (PEP). It is essential for the degradation of carbohydrates via glycolysis.</text>
</comment>
<keyword evidence="7 9" id="KW-0324">Glycolysis</keyword>
<feature type="active site" description="Proton donor" evidence="9 10">
    <location>
        <position position="210"/>
    </location>
</feature>
<evidence type="ECO:0000256" key="11">
    <source>
        <dbReference type="PIRSR" id="PIRSR001400-2"/>
    </source>
</evidence>
<protein>
    <recommendedName>
        <fullName evidence="4 9">Enolase</fullName>
        <ecNumber evidence="3 9">4.2.1.11</ecNumber>
    </recommendedName>
    <alternativeName>
        <fullName evidence="9">2-phospho-D-glycerate hydro-lyase</fullName>
    </alternativeName>
    <alternativeName>
        <fullName evidence="9">2-phosphoglycerate dehydratase</fullName>
    </alternativeName>
</protein>
<comment type="subcellular location">
    <subcellularLocation>
        <location evidence="9">Cytoplasm</location>
    </subcellularLocation>
    <subcellularLocation>
        <location evidence="9">Secreted</location>
    </subcellularLocation>
    <subcellularLocation>
        <location evidence="9">Cell surface</location>
    </subcellularLocation>
    <text evidence="9">Fractions of enolase are present in both the cytoplasm and on the cell surface.</text>
</comment>
<feature type="binding site" evidence="9">
    <location>
        <position position="371"/>
    </location>
    <ligand>
        <name>(2R)-2-phosphoglycerate</name>
        <dbReference type="ChEBI" id="CHEBI:58289"/>
    </ligand>
</feature>
<keyword evidence="9 12" id="KW-0479">Metal-binding</keyword>
<dbReference type="NCBIfam" id="TIGR01060">
    <property type="entry name" value="eno"/>
    <property type="match status" value="1"/>
</dbReference>
<evidence type="ECO:0000256" key="8">
    <source>
        <dbReference type="ARBA" id="ARBA00023239"/>
    </source>
</evidence>
<evidence type="ECO:0000256" key="10">
    <source>
        <dbReference type="PIRSR" id="PIRSR001400-1"/>
    </source>
</evidence>
<evidence type="ECO:0000259" key="13">
    <source>
        <dbReference type="SMART" id="SM01192"/>
    </source>
</evidence>
<evidence type="ECO:0000313" key="15">
    <source>
        <dbReference type="EMBL" id="MBU3831040.1"/>
    </source>
</evidence>
<dbReference type="GO" id="GO:0005576">
    <property type="term" value="C:extracellular region"/>
    <property type="evidence" value="ECO:0007669"/>
    <property type="project" value="UniProtKB-SubCell"/>
</dbReference>
<keyword evidence="9" id="KW-0963">Cytoplasm</keyword>
<feature type="binding site" evidence="11">
    <location>
        <position position="393"/>
    </location>
    <ligand>
        <name>substrate</name>
    </ligand>
</feature>
<keyword evidence="5 9" id="KW-0964">Secreted</keyword>
<dbReference type="PANTHER" id="PTHR11902:SF1">
    <property type="entry name" value="ENOLASE"/>
    <property type="match status" value="1"/>
</dbReference>
<dbReference type="PANTHER" id="PTHR11902">
    <property type="entry name" value="ENOLASE"/>
    <property type="match status" value="1"/>
</dbReference>
<evidence type="ECO:0000313" key="16">
    <source>
        <dbReference type="Proteomes" id="UP000824247"/>
    </source>
</evidence>
<feature type="binding site" evidence="9 12">
    <location>
        <position position="317"/>
    </location>
    <ligand>
        <name>Mg(2+)</name>
        <dbReference type="ChEBI" id="CHEBI:18420"/>
    </ligand>
</feature>
<feature type="binding site" evidence="11">
    <location>
        <position position="169"/>
    </location>
    <ligand>
        <name>substrate</name>
    </ligand>
</feature>
<feature type="domain" description="Enolase C-terminal TIM barrel" evidence="13">
    <location>
        <begin position="144"/>
        <end position="421"/>
    </location>
</feature>
<dbReference type="SMART" id="SM01193">
    <property type="entry name" value="Enolase_N"/>
    <property type="match status" value="1"/>
</dbReference>
<evidence type="ECO:0000256" key="1">
    <source>
        <dbReference type="ARBA" id="ARBA00005031"/>
    </source>
</evidence>
<dbReference type="SFLD" id="SFLDS00001">
    <property type="entry name" value="Enolase"/>
    <property type="match status" value="1"/>
</dbReference>
<feature type="binding site" evidence="11">
    <location>
        <position position="290"/>
    </location>
    <ligand>
        <name>substrate</name>
    </ligand>
</feature>
<dbReference type="HAMAP" id="MF_00318">
    <property type="entry name" value="Enolase"/>
    <property type="match status" value="1"/>
</dbReference>
<evidence type="ECO:0000256" key="6">
    <source>
        <dbReference type="ARBA" id="ARBA00022842"/>
    </source>
</evidence>
<feature type="binding site" evidence="11">
    <location>
        <begin position="369"/>
        <end position="372"/>
    </location>
    <ligand>
        <name>substrate</name>
    </ligand>
</feature>
<dbReference type="SFLD" id="SFLDF00002">
    <property type="entry name" value="enolase"/>
    <property type="match status" value="1"/>
</dbReference>
<feature type="binding site" evidence="9">
    <location>
        <position position="342"/>
    </location>
    <ligand>
        <name>(2R)-2-phosphoglycerate</name>
        <dbReference type="ChEBI" id="CHEBI:58289"/>
    </ligand>
</feature>
<feature type="binding site" evidence="9">
    <location>
        <position position="168"/>
    </location>
    <ligand>
        <name>(2R)-2-phosphoglycerate</name>
        <dbReference type="ChEBI" id="CHEBI:58289"/>
    </ligand>
</feature>
<name>A0A9E2KVR6_9BACT</name>
<dbReference type="SUPFAM" id="SSF54826">
    <property type="entry name" value="Enolase N-terminal domain-like"/>
    <property type="match status" value="1"/>
</dbReference>
<dbReference type="Gene3D" id="3.30.390.10">
    <property type="entry name" value="Enolase-like, N-terminal domain"/>
    <property type="match status" value="1"/>
</dbReference>
<dbReference type="PIRSF" id="PIRSF001400">
    <property type="entry name" value="Enolase"/>
    <property type="match status" value="1"/>
</dbReference>
<feature type="binding site" evidence="9 12">
    <location>
        <position position="290"/>
    </location>
    <ligand>
        <name>Mg(2+)</name>
        <dbReference type="ChEBI" id="CHEBI:18420"/>
    </ligand>
</feature>
<comment type="pathway">
    <text evidence="1 9">Carbohydrate degradation; glycolysis; pyruvate from D-glyceraldehyde 3-phosphate: step 4/5.</text>
</comment>
<feature type="binding site" evidence="9">
    <location>
        <position position="393"/>
    </location>
    <ligand>
        <name>(2R)-2-phosphoglycerate</name>
        <dbReference type="ChEBI" id="CHEBI:58289"/>
    </ligand>
</feature>
<evidence type="ECO:0000256" key="9">
    <source>
        <dbReference type="HAMAP-Rule" id="MF_00318"/>
    </source>
</evidence>
<feature type="binding site" evidence="11">
    <location>
        <position position="317"/>
    </location>
    <ligand>
        <name>substrate</name>
    </ligand>
</feature>
<proteinExistence type="inferred from homology"/>
<dbReference type="CDD" id="cd03313">
    <property type="entry name" value="enolase"/>
    <property type="match status" value="1"/>
</dbReference>
<dbReference type="InterPro" id="IPR020811">
    <property type="entry name" value="Enolase_N"/>
</dbReference>
<dbReference type="GO" id="GO:0006096">
    <property type="term" value="P:glycolytic process"/>
    <property type="evidence" value="ECO:0007669"/>
    <property type="project" value="UniProtKB-UniRule"/>
</dbReference>
<evidence type="ECO:0000259" key="14">
    <source>
        <dbReference type="SMART" id="SM01193"/>
    </source>
</evidence>
<sequence>MKITNLKAFQVYDSRGYPTIACMIEIDNNIQEISMVPSGASTGEREALELRDNISTEWAGKGILKAIKNVNEIIKPVILGKDPLNQFEIDRLMIELDGTKNKNKLGANAILSVSLAVAKAASRAINVPLFKYIKKNIINWNDSENFYPIPIVNVINGGKHANNNLDFQEFMFIPLKSKNWQECLKIVDECFLSLQQILTQKGLSIAKGDEGGFSVNFDSIEEVFELLSDAIKKSGYKVGEDVGFGIDVAASEFYVDNIYKLKIIDKELNSTELLEFYNYLIKKYPIVYLEDPFDQNDWESFKKLTSMVNKDVLIVGDDLYCTNSKLLSKGIDNQSTNSILIKLNQIGTLTECLETIKLAKENNLNYIISHRSGETEDSFIADLSIATSSRLIKTGSMSRSERLAKYNRITIIDEIIEKLSSSDWEEVCQK</sequence>
<dbReference type="InterPro" id="IPR000941">
    <property type="entry name" value="Enolase"/>
</dbReference>
<dbReference type="EMBL" id="JAHLFM010000041">
    <property type="protein sequence ID" value="MBU3831040.1"/>
    <property type="molecule type" value="Genomic_DNA"/>
</dbReference>
<evidence type="ECO:0000256" key="2">
    <source>
        <dbReference type="ARBA" id="ARBA00009604"/>
    </source>
</evidence>
<feature type="binding site" evidence="9 12">
    <location>
        <position position="247"/>
    </location>
    <ligand>
        <name>Mg(2+)</name>
        <dbReference type="ChEBI" id="CHEBI:18420"/>
    </ligand>
</feature>
<dbReference type="SMART" id="SM01192">
    <property type="entry name" value="Enolase_C"/>
    <property type="match status" value="1"/>
</dbReference>
<dbReference type="Pfam" id="PF00113">
    <property type="entry name" value="Enolase_C"/>
    <property type="match status" value="1"/>
</dbReference>
<dbReference type="Proteomes" id="UP000824247">
    <property type="component" value="Unassembled WGS sequence"/>
</dbReference>
<dbReference type="Pfam" id="PF03952">
    <property type="entry name" value="Enolase_N"/>
    <property type="match status" value="1"/>
</dbReference>
<comment type="catalytic activity">
    <reaction evidence="9">
        <text>(2R)-2-phosphoglycerate = phosphoenolpyruvate + H2O</text>
        <dbReference type="Rhea" id="RHEA:10164"/>
        <dbReference type="ChEBI" id="CHEBI:15377"/>
        <dbReference type="ChEBI" id="CHEBI:58289"/>
        <dbReference type="ChEBI" id="CHEBI:58702"/>
        <dbReference type="EC" id="4.2.1.11"/>
    </reaction>
</comment>
<feature type="domain" description="Enolase N-terminal" evidence="14">
    <location>
        <begin position="3"/>
        <end position="133"/>
    </location>
</feature>
<accession>A0A9E2KVR6</accession>
<comment type="similarity">
    <text evidence="2 9">Belongs to the enolase family.</text>
</comment>
<dbReference type="Gene3D" id="3.20.20.120">
    <property type="entry name" value="Enolase-like C-terminal domain"/>
    <property type="match status" value="1"/>
</dbReference>
<reference evidence="15" key="1">
    <citation type="journal article" date="2021" name="PeerJ">
        <title>Extensive microbial diversity within the chicken gut microbiome revealed by metagenomics and culture.</title>
        <authorList>
            <person name="Gilroy R."/>
            <person name="Ravi A."/>
            <person name="Getino M."/>
            <person name="Pursley I."/>
            <person name="Horton D.L."/>
            <person name="Alikhan N.F."/>
            <person name="Baker D."/>
            <person name="Gharbi K."/>
            <person name="Hall N."/>
            <person name="Watson M."/>
            <person name="Adriaenssens E.M."/>
            <person name="Foster-Nyarko E."/>
            <person name="Jarju S."/>
            <person name="Secka A."/>
            <person name="Antonio M."/>
            <person name="Oren A."/>
            <person name="Chaudhuri R.R."/>
            <person name="La Ragione R."/>
            <person name="Hildebrand F."/>
            <person name="Pallen M.J."/>
        </authorList>
    </citation>
    <scope>NUCLEOTIDE SEQUENCE</scope>
    <source>
        <strain evidence="15">A5-1222</strain>
    </source>
</reference>
<dbReference type="GO" id="GO:0000015">
    <property type="term" value="C:phosphopyruvate hydratase complex"/>
    <property type="evidence" value="ECO:0007669"/>
    <property type="project" value="InterPro"/>
</dbReference>
<dbReference type="PRINTS" id="PR00148">
    <property type="entry name" value="ENOLASE"/>
</dbReference>
<gene>
    <name evidence="9 15" type="primary">eno</name>
    <name evidence="15" type="ORF">H9897_02700</name>
</gene>
<reference evidence="15" key="2">
    <citation type="submission" date="2021-04" db="EMBL/GenBank/DDBJ databases">
        <authorList>
            <person name="Gilroy R."/>
        </authorList>
    </citation>
    <scope>NUCLEOTIDE SEQUENCE</scope>
    <source>
        <strain evidence="15">A5-1222</strain>
    </source>
</reference>
<dbReference type="SUPFAM" id="SSF51604">
    <property type="entry name" value="Enolase C-terminal domain-like"/>
    <property type="match status" value="1"/>
</dbReference>
<dbReference type="EC" id="4.2.1.11" evidence="3 9"/>
<comment type="caution">
    <text evidence="15">The sequence shown here is derived from an EMBL/GenBank/DDBJ whole genome shotgun (WGS) entry which is preliminary data.</text>
</comment>
<organism evidence="15 16">
    <name type="scientific">Candidatus Ureaplasma intestinipullorum</name>
    <dbReference type="NCBI Taxonomy" id="2838770"/>
    <lineage>
        <taxon>Bacteria</taxon>
        <taxon>Bacillati</taxon>
        <taxon>Mycoplasmatota</taxon>
        <taxon>Mycoplasmoidales</taxon>
        <taxon>Mycoplasmoidaceae</taxon>
        <taxon>Ureaplasma</taxon>
    </lineage>
</organism>
<comment type="cofactor">
    <cofactor evidence="12">
        <name>Mg(2+)</name>
        <dbReference type="ChEBI" id="CHEBI:18420"/>
    </cofactor>
    <text evidence="12">Mg(2+) is required for catalysis and for stabilizing the dimer.</text>
</comment>
<evidence type="ECO:0000256" key="4">
    <source>
        <dbReference type="ARBA" id="ARBA00017068"/>
    </source>
</evidence>
<dbReference type="GO" id="GO:0009986">
    <property type="term" value="C:cell surface"/>
    <property type="evidence" value="ECO:0007669"/>
    <property type="project" value="UniProtKB-SubCell"/>
</dbReference>
<evidence type="ECO:0000256" key="5">
    <source>
        <dbReference type="ARBA" id="ARBA00022525"/>
    </source>
</evidence>
<dbReference type="InterPro" id="IPR029017">
    <property type="entry name" value="Enolase-like_N"/>
</dbReference>
<dbReference type="AlphaFoldDB" id="A0A9E2KVR6"/>
<feature type="active site" description="Proton acceptor" evidence="9 10">
    <location>
        <position position="342"/>
    </location>
</feature>
<evidence type="ECO:0000256" key="7">
    <source>
        <dbReference type="ARBA" id="ARBA00023152"/>
    </source>
</evidence>
<feature type="binding site" evidence="11">
    <location>
        <position position="160"/>
    </location>
    <ligand>
        <name>substrate</name>
    </ligand>
</feature>
<keyword evidence="6 9" id="KW-0460">Magnesium</keyword>
<evidence type="ECO:0000256" key="3">
    <source>
        <dbReference type="ARBA" id="ARBA00012058"/>
    </source>
</evidence>
<dbReference type="InterPro" id="IPR036849">
    <property type="entry name" value="Enolase-like_C_sf"/>
</dbReference>
<feature type="binding site" evidence="9">
    <location>
        <position position="372"/>
    </location>
    <ligand>
        <name>(2R)-2-phosphoglycerate</name>
        <dbReference type="ChEBI" id="CHEBI:58289"/>
    </ligand>
</feature>
<dbReference type="SFLD" id="SFLDG00178">
    <property type="entry name" value="enolase"/>
    <property type="match status" value="1"/>
</dbReference>